<dbReference type="GO" id="GO:0005524">
    <property type="term" value="F:ATP binding"/>
    <property type="evidence" value="ECO:0007669"/>
    <property type="project" value="UniProtKB-KW"/>
</dbReference>
<sequence length="130" mass="14136">PAALKGARRVRAGGHWKRTCTSRHLASGLPVLVHTRSGRPGGLVTVEVTAISDALARIEVTDEGAPTVPRPRMPGDDDCHGRGLNIVEYVAMRWGMRPEPLGWMTVWVEVLTTEEAPIPVMDVPLLELEA</sequence>
<dbReference type="CDD" id="cd16936">
    <property type="entry name" value="HATPase_RsbW-like"/>
    <property type="match status" value="1"/>
</dbReference>
<dbReference type="PANTHER" id="PTHR35526">
    <property type="entry name" value="ANTI-SIGMA-F FACTOR RSBW-RELATED"/>
    <property type="match status" value="1"/>
</dbReference>
<organism evidence="1 2">
    <name type="scientific">Nonomuraea purpurea</name>
    <dbReference type="NCBI Taxonomy" id="1849276"/>
    <lineage>
        <taxon>Bacteria</taxon>
        <taxon>Bacillati</taxon>
        <taxon>Actinomycetota</taxon>
        <taxon>Actinomycetes</taxon>
        <taxon>Streptosporangiales</taxon>
        <taxon>Streptosporangiaceae</taxon>
        <taxon>Nonomuraea</taxon>
    </lineage>
</organism>
<comment type="caution">
    <text evidence="1">The sequence shown here is derived from an EMBL/GenBank/DDBJ whole genome shotgun (WGS) entry which is preliminary data.</text>
</comment>
<gene>
    <name evidence="1" type="ORF">ACFOY2_23625</name>
</gene>
<keyword evidence="1" id="KW-0067">ATP-binding</keyword>
<proteinExistence type="predicted"/>
<dbReference type="Gene3D" id="3.30.565.10">
    <property type="entry name" value="Histidine kinase-like ATPase, C-terminal domain"/>
    <property type="match status" value="1"/>
</dbReference>
<protein>
    <submittedName>
        <fullName evidence="1">ATP-binding protein</fullName>
    </submittedName>
</protein>
<dbReference type="PANTHER" id="PTHR35526:SF3">
    <property type="entry name" value="ANTI-SIGMA-F FACTOR RSBW"/>
    <property type="match status" value="1"/>
</dbReference>
<reference evidence="2" key="1">
    <citation type="journal article" date="2019" name="Int. J. Syst. Evol. Microbiol.">
        <title>The Global Catalogue of Microorganisms (GCM) 10K type strain sequencing project: providing services to taxonomists for standard genome sequencing and annotation.</title>
        <authorList>
            <consortium name="The Broad Institute Genomics Platform"/>
            <consortium name="The Broad Institute Genome Sequencing Center for Infectious Disease"/>
            <person name="Wu L."/>
            <person name="Ma J."/>
        </authorList>
    </citation>
    <scope>NUCLEOTIDE SEQUENCE [LARGE SCALE GENOMIC DNA]</scope>
    <source>
        <strain evidence="2">TBRC 1276</strain>
    </source>
</reference>
<dbReference type="RefSeq" id="WP_379530252.1">
    <property type="nucleotide sequence ID" value="NZ_JBHSBI010000011.1"/>
</dbReference>
<evidence type="ECO:0000313" key="2">
    <source>
        <dbReference type="Proteomes" id="UP001595851"/>
    </source>
</evidence>
<keyword evidence="1" id="KW-0547">Nucleotide-binding</keyword>
<dbReference type="Proteomes" id="UP001595851">
    <property type="component" value="Unassembled WGS sequence"/>
</dbReference>
<evidence type="ECO:0000313" key="1">
    <source>
        <dbReference type="EMBL" id="MFC4010237.1"/>
    </source>
</evidence>
<dbReference type="InterPro" id="IPR036890">
    <property type="entry name" value="HATPase_C_sf"/>
</dbReference>
<accession>A0ABV8GC32</accession>
<keyword evidence="2" id="KW-1185">Reference proteome</keyword>
<dbReference type="InterPro" id="IPR050267">
    <property type="entry name" value="Anti-sigma-factor_SerPK"/>
</dbReference>
<dbReference type="EMBL" id="JBHSBI010000011">
    <property type="protein sequence ID" value="MFC4010237.1"/>
    <property type="molecule type" value="Genomic_DNA"/>
</dbReference>
<feature type="non-terminal residue" evidence="1">
    <location>
        <position position="1"/>
    </location>
</feature>
<name>A0ABV8GC32_9ACTN</name>